<comment type="caution">
    <text evidence="2">The sequence shown here is derived from an EMBL/GenBank/DDBJ whole genome shotgun (WGS) entry which is preliminary data.</text>
</comment>
<evidence type="ECO:0000256" key="1">
    <source>
        <dbReference type="SAM" id="SignalP"/>
    </source>
</evidence>
<name>A0A0F9ZRJ5_TRIHA</name>
<dbReference type="EMBL" id="JOKZ01000131">
    <property type="protein sequence ID" value="KKP02907.1"/>
    <property type="molecule type" value="Genomic_DNA"/>
</dbReference>
<accession>A0A0F9ZRJ5</accession>
<feature type="signal peptide" evidence="1">
    <location>
        <begin position="1"/>
        <end position="19"/>
    </location>
</feature>
<reference evidence="3" key="1">
    <citation type="journal article" date="2015" name="Genome Announc.">
        <title>Draft whole-genome sequence of the biocontrol agent Trichoderma harzianum T6776.</title>
        <authorList>
            <person name="Baroncelli R."/>
            <person name="Piaggeschi G."/>
            <person name="Fiorini L."/>
            <person name="Bertolini E."/>
            <person name="Zapparata A."/>
            <person name="Pe M.E."/>
            <person name="Sarrocco S."/>
            <person name="Vannacci G."/>
        </authorList>
    </citation>
    <scope>NUCLEOTIDE SEQUENCE [LARGE SCALE GENOMIC DNA]</scope>
    <source>
        <strain evidence="3">T6776</strain>
    </source>
</reference>
<proteinExistence type="predicted"/>
<keyword evidence="1" id="KW-0732">Signal</keyword>
<protein>
    <submittedName>
        <fullName evidence="2">Uncharacterized protein</fullName>
    </submittedName>
</protein>
<dbReference type="OrthoDB" id="4674853at2759"/>
<feature type="chain" id="PRO_5002530644" evidence="1">
    <location>
        <begin position="20"/>
        <end position="121"/>
    </location>
</feature>
<sequence length="121" mass="12051">MVSFTSIAIFLGASSLASAASCGGGGSFTVNNVVENFGSVTLQPRSAQIFHQGNAQICIVNRAPNTVVTISGTQVNGAISSVLNQCCTNAGNCGGGQEKITGPNGNVIDLSVQASGQNCTA</sequence>
<evidence type="ECO:0000313" key="3">
    <source>
        <dbReference type="Proteomes" id="UP000034112"/>
    </source>
</evidence>
<dbReference type="AlphaFoldDB" id="A0A0F9ZRJ5"/>
<gene>
    <name evidence="2" type="ORF">THAR02_04972</name>
</gene>
<dbReference type="Proteomes" id="UP000034112">
    <property type="component" value="Unassembled WGS sequence"/>
</dbReference>
<organism evidence="2 3">
    <name type="scientific">Trichoderma harzianum</name>
    <name type="common">Hypocrea lixii</name>
    <dbReference type="NCBI Taxonomy" id="5544"/>
    <lineage>
        <taxon>Eukaryota</taxon>
        <taxon>Fungi</taxon>
        <taxon>Dikarya</taxon>
        <taxon>Ascomycota</taxon>
        <taxon>Pezizomycotina</taxon>
        <taxon>Sordariomycetes</taxon>
        <taxon>Hypocreomycetidae</taxon>
        <taxon>Hypocreales</taxon>
        <taxon>Hypocreaceae</taxon>
        <taxon>Trichoderma</taxon>
    </lineage>
</organism>
<evidence type="ECO:0000313" key="2">
    <source>
        <dbReference type="EMBL" id="KKP02907.1"/>
    </source>
</evidence>
<dbReference type="OMA" id="GNAQICI"/>